<dbReference type="SMART" id="SM00363">
    <property type="entry name" value="S4"/>
    <property type="match status" value="1"/>
</dbReference>
<dbReference type="EMBL" id="JAIMJA010000007">
    <property type="protein sequence ID" value="MCE2594842.1"/>
    <property type="molecule type" value="Genomic_DNA"/>
</dbReference>
<dbReference type="NCBIfam" id="TIGR00093">
    <property type="entry name" value="pseudouridine synthase"/>
    <property type="match status" value="1"/>
</dbReference>
<dbReference type="CDD" id="cd02553">
    <property type="entry name" value="PseudoU_synth_RsuA"/>
    <property type="match status" value="1"/>
</dbReference>
<dbReference type="Pfam" id="PF01479">
    <property type="entry name" value="S4"/>
    <property type="match status" value="1"/>
</dbReference>
<evidence type="ECO:0000256" key="3">
    <source>
        <dbReference type="ARBA" id="ARBA00037590"/>
    </source>
</evidence>
<sequence length="237" mass="26082">MRLDKFVCKSTALSREEATQVIVAGQVKVNGSQVIQPNAQVHEDNDILLNGQLLQPRPFRYLMLHKPAGSICSNLDERYPSIFSQINLTNSSELHIAGRLDADTTGLVLATDDGRWSFNITRPTQQCYKVYRVGLSQPLTKVAAGRLTDGVQLQGVADLTLPAKIELLSSTEVKISITEGKFHQVKRMFAAVGNRVVSLHREQIGGISLDVPVGQWRDLTNEEVSLFASASELGIQE</sequence>
<dbReference type="Proteomes" id="UP001201273">
    <property type="component" value="Unassembled WGS sequence"/>
</dbReference>
<dbReference type="InterPro" id="IPR000748">
    <property type="entry name" value="PsdUridine_synth_RsuA/RluB/E/F"/>
</dbReference>
<evidence type="ECO:0000256" key="2">
    <source>
        <dbReference type="ARBA" id="ARBA00036749"/>
    </source>
</evidence>
<comment type="caution">
    <text evidence="12">The sequence shown here is derived from an EMBL/GenBank/DDBJ whole genome shotgun (WGS) entry which is preliminary data.</text>
</comment>
<organism evidence="12 13">
    <name type="scientific">Motilimonas cestriensis</name>
    <dbReference type="NCBI Taxonomy" id="2742685"/>
    <lineage>
        <taxon>Bacteria</taxon>
        <taxon>Pseudomonadati</taxon>
        <taxon>Pseudomonadota</taxon>
        <taxon>Gammaproteobacteria</taxon>
        <taxon>Alteromonadales</taxon>
        <taxon>Alteromonadales genera incertae sedis</taxon>
        <taxon>Motilimonas</taxon>
    </lineage>
</organism>
<dbReference type="InterPro" id="IPR006145">
    <property type="entry name" value="PsdUridine_synth_RsuA/RluA"/>
</dbReference>
<gene>
    <name evidence="12" type="ORF">K6Y31_08445</name>
</gene>
<evidence type="ECO:0000313" key="12">
    <source>
        <dbReference type="EMBL" id="MCE2594842.1"/>
    </source>
</evidence>
<evidence type="ECO:0000256" key="6">
    <source>
        <dbReference type="ARBA" id="ARBA00041336"/>
    </source>
</evidence>
<dbReference type="InterPro" id="IPR042092">
    <property type="entry name" value="PsdUridine_s_RsuA/RluB/E/F_cat"/>
</dbReference>
<dbReference type="CDD" id="cd00165">
    <property type="entry name" value="S4"/>
    <property type="match status" value="1"/>
</dbReference>
<accession>A0ABS8W915</accession>
<dbReference type="SUPFAM" id="SSF55120">
    <property type="entry name" value="Pseudouridine synthase"/>
    <property type="match status" value="1"/>
</dbReference>
<evidence type="ECO:0000256" key="7">
    <source>
        <dbReference type="ARBA" id="ARBA00042589"/>
    </source>
</evidence>
<dbReference type="InterPro" id="IPR020103">
    <property type="entry name" value="PsdUridine_synth_cat_dom_sf"/>
</dbReference>
<dbReference type="PROSITE" id="PS50889">
    <property type="entry name" value="S4"/>
    <property type="match status" value="1"/>
</dbReference>
<keyword evidence="1" id="KW-0413">Isomerase</keyword>
<dbReference type="InterPro" id="IPR036986">
    <property type="entry name" value="S4_RNA-bd_sf"/>
</dbReference>
<dbReference type="SUPFAM" id="SSF55174">
    <property type="entry name" value="Alpha-L RNA-binding motif"/>
    <property type="match status" value="1"/>
</dbReference>
<keyword evidence="10" id="KW-0694">RNA-binding</keyword>
<dbReference type="InterPro" id="IPR002942">
    <property type="entry name" value="S4_RNA-bd"/>
</dbReference>
<dbReference type="EC" id="5.4.99.19" evidence="4"/>
<feature type="domain" description="RNA-binding S4" evidence="11">
    <location>
        <begin position="1"/>
        <end position="58"/>
    </location>
</feature>
<evidence type="ECO:0000313" key="13">
    <source>
        <dbReference type="Proteomes" id="UP001201273"/>
    </source>
</evidence>
<keyword evidence="13" id="KW-1185">Reference proteome</keyword>
<dbReference type="InterPro" id="IPR050343">
    <property type="entry name" value="RsuA_PseudoU_synthase"/>
</dbReference>
<reference evidence="12 13" key="1">
    <citation type="journal article" date="2022" name="Environ. Microbiol. Rep.">
        <title>Eco-phylogenetic analyses reveal divergent evolution of vitamin B12 metabolism in the marine bacterial family 'Psychromonadaceae'.</title>
        <authorList>
            <person name="Jin X."/>
            <person name="Yang Y."/>
            <person name="Cao H."/>
            <person name="Gao B."/>
            <person name="Zhao Z."/>
        </authorList>
    </citation>
    <scope>NUCLEOTIDE SEQUENCE [LARGE SCALE GENOMIC DNA]</scope>
    <source>
        <strain evidence="12 13">MKS20</strain>
    </source>
</reference>
<proteinExistence type="predicted"/>
<dbReference type="Gene3D" id="3.10.290.10">
    <property type="entry name" value="RNA-binding S4 domain"/>
    <property type="match status" value="1"/>
</dbReference>
<evidence type="ECO:0000256" key="10">
    <source>
        <dbReference type="PROSITE-ProRule" id="PRU00182"/>
    </source>
</evidence>
<name>A0ABS8W915_9GAMM</name>
<evidence type="ECO:0000256" key="8">
    <source>
        <dbReference type="ARBA" id="ARBA00042844"/>
    </source>
</evidence>
<evidence type="ECO:0000259" key="11">
    <source>
        <dbReference type="SMART" id="SM00363"/>
    </source>
</evidence>
<dbReference type="PANTHER" id="PTHR47683:SF4">
    <property type="entry name" value="PSEUDOURIDINE SYNTHASE"/>
    <property type="match status" value="1"/>
</dbReference>
<evidence type="ECO:0000256" key="4">
    <source>
        <dbReference type="ARBA" id="ARBA00038915"/>
    </source>
</evidence>
<comment type="catalytic activity">
    <reaction evidence="2">
        <text>uridine(516) in 16S rRNA = pseudouridine(516) in 16S rRNA</text>
        <dbReference type="Rhea" id="RHEA:38867"/>
        <dbReference type="Rhea" id="RHEA-COMP:10089"/>
        <dbReference type="Rhea" id="RHEA-COMP:10090"/>
        <dbReference type="ChEBI" id="CHEBI:65314"/>
        <dbReference type="ChEBI" id="CHEBI:65315"/>
        <dbReference type="EC" id="5.4.99.19"/>
    </reaction>
</comment>
<dbReference type="Gene3D" id="3.30.70.1560">
    <property type="entry name" value="Alpha-L RNA-binding motif"/>
    <property type="match status" value="1"/>
</dbReference>
<dbReference type="Pfam" id="PF00849">
    <property type="entry name" value="PseudoU_synth_2"/>
    <property type="match status" value="1"/>
</dbReference>
<evidence type="ECO:0000256" key="5">
    <source>
        <dbReference type="ARBA" id="ARBA00041097"/>
    </source>
</evidence>
<dbReference type="InterPro" id="IPR020094">
    <property type="entry name" value="TruA/RsuA/RluB/E/F_N"/>
</dbReference>
<protein>
    <recommendedName>
        <fullName evidence="5">Ribosomal small subunit pseudouridine synthase A</fullName>
        <ecNumber evidence="4">5.4.99.19</ecNumber>
    </recommendedName>
    <alternativeName>
        <fullName evidence="7">16S pseudouridylate 516 synthase</fullName>
    </alternativeName>
    <alternativeName>
        <fullName evidence="6">16S rRNA pseudouridine(516) synthase</fullName>
    </alternativeName>
    <alternativeName>
        <fullName evidence="8">rRNA pseudouridylate synthase A</fullName>
    </alternativeName>
    <alternativeName>
        <fullName evidence="9">rRNA-uridine isomerase A</fullName>
    </alternativeName>
</protein>
<dbReference type="RefSeq" id="WP_233052354.1">
    <property type="nucleotide sequence ID" value="NZ_JAIMJA010000007.1"/>
</dbReference>
<dbReference type="PANTHER" id="PTHR47683">
    <property type="entry name" value="PSEUDOURIDINE SYNTHASE FAMILY PROTEIN-RELATED"/>
    <property type="match status" value="1"/>
</dbReference>
<evidence type="ECO:0000256" key="9">
    <source>
        <dbReference type="ARBA" id="ARBA00043143"/>
    </source>
</evidence>
<comment type="function">
    <text evidence="3">Responsible for synthesis of pseudouridine from uracil-516 in 16S ribosomal RNA.</text>
</comment>
<evidence type="ECO:0000256" key="1">
    <source>
        <dbReference type="ARBA" id="ARBA00023235"/>
    </source>
</evidence>
<dbReference type="Gene3D" id="3.30.70.580">
    <property type="entry name" value="Pseudouridine synthase I, catalytic domain, N-terminal subdomain"/>
    <property type="match status" value="1"/>
</dbReference>